<dbReference type="PANTHER" id="PTHR18964:SF149">
    <property type="entry name" value="BIFUNCTIONAL UDP-N-ACETYLGLUCOSAMINE 2-EPIMERASE_N-ACETYLMANNOSAMINE KINASE"/>
    <property type="match status" value="1"/>
</dbReference>
<dbReference type="SUPFAM" id="SSF53067">
    <property type="entry name" value="Actin-like ATPase domain"/>
    <property type="match status" value="1"/>
</dbReference>
<dbReference type="AlphaFoldDB" id="A0A382W9V5"/>
<dbReference type="Gene3D" id="3.30.420.40">
    <property type="match status" value="2"/>
</dbReference>
<dbReference type="PANTHER" id="PTHR18964">
    <property type="entry name" value="ROK (REPRESSOR, ORF, KINASE) FAMILY"/>
    <property type="match status" value="1"/>
</dbReference>
<protein>
    <recommendedName>
        <fullName evidence="2">ROK family protein</fullName>
    </recommendedName>
</protein>
<organism evidence="1">
    <name type="scientific">marine metagenome</name>
    <dbReference type="NCBI Taxonomy" id="408172"/>
    <lineage>
        <taxon>unclassified sequences</taxon>
        <taxon>metagenomes</taxon>
        <taxon>ecological metagenomes</taxon>
    </lineage>
</organism>
<dbReference type="InterPro" id="IPR000600">
    <property type="entry name" value="ROK"/>
</dbReference>
<gene>
    <name evidence="1" type="ORF">METZ01_LOCUS407765</name>
</gene>
<dbReference type="CDD" id="cd23763">
    <property type="entry name" value="ASKHA_ATPase_ROK"/>
    <property type="match status" value="1"/>
</dbReference>
<reference evidence="1" key="1">
    <citation type="submission" date="2018-05" db="EMBL/GenBank/DDBJ databases">
        <authorList>
            <person name="Lanie J.A."/>
            <person name="Ng W.-L."/>
            <person name="Kazmierczak K.M."/>
            <person name="Andrzejewski T.M."/>
            <person name="Davidsen T.M."/>
            <person name="Wayne K.J."/>
            <person name="Tettelin H."/>
            <person name="Glass J.I."/>
            <person name="Rusch D."/>
            <person name="Podicherti R."/>
            <person name="Tsui H.-C.T."/>
            <person name="Winkler M.E."/>
        </authorList>
    </citation>
    <scope>NUCLEOTIDE SEQUENCE</scope>
</reference>
<proteinExistence type="predicted"/>
<dbReference type="EMBL" id="UINC01157750">
    <property type="protein sequence ID" value="SVD54911.1"/>
    <property type="molecule type" value="Genomic_DNA"/>
</dbReference>
<accession>A0A382W9V5</accession>
<feature type="non-terminal residue" evidence="1">
    <location>
        <position position="1"/>
    </location>
</feature>
<dbReference type="InterPro" id="IPR043129">
    <property type="entry name" value="ATPase_NBD"/>
</dbReference>
<sequence length="265" mass="28610">VPFALNSEGAFGIGLKVGRRSFDLTLIDLNGNVRATLHENVQYPSVIKLLAFLEKGIEALTLGLNSDLRERILGVGVATPYEIWSWAEEAGAPSEVLDEWKTFNFTQGITSIINLPVYVCNDDTAACSAELSFGNPHHFDNFMYVFIGTFIGGGVVLNGSLFTGKTGNAGAIGSLPQPVLDPQGKLSSQQLIMQSSLYILEQMLIDAGYDGKSLWQSSEYWGELGATLDDWIDKVADGLAYVALCSMAIFDFEAIVIDGAIPVTV</sequence>
<feature type="non-terminal residue" evidence="1">
    <location>
        <position position="265"/>
    </location>
</feature>
<evidence type="ECO:0008006" key="2">
    <source>
        <dbReference type="Google" id="ProtNLM"/>
    </source>
</evidence>
<dbReference type="Pfam" id="PF00480">
    <property type="entry name" value="ROK"/>
    <property type="match status" value="1"/>
</dbReference>
<name>A0A382W9V5_9ZZZZ</name>
<evidence type="ECO:0000313" key="1">
    <source>
        <dbReference type="EMBL" id="SVD54911.1"/>
    </source>
</evidence>